<keyword evidence="11" id="KW-1185">Reference proteome</keyword>
<dbReference type="InterPro" id="IPR012259">
    <property type="entry name" value="DHFR"/>
</dbReference>
<comment type="catalytic activity">
    <reaction evidence="7">
        <text>(6S)-5,6,7,8-tetrahydrofolate + NADP(+) = 7,8-dihydrofolate + NADPH + H(+)</text>
        <dbReference type="Rhea" id="RHEA:15009"/>
        <dbReference type="ChEBI" id="CHEBI:15378"/>
        <dbReference type="ChEBI" id="CHEBI:57451"/>
        <dbReference type="ChEBI" id="CHEBI:57453"/>
        <dbReference type="ChEBI" id="CHEBI:57783"/>
        <dbReference type="ChEBI" id="CHEBI:58349"/>
        <dbReference type="EC" id="1.5.1.3"/>
    </reaction>
</comment>
<keyword evidence="5 7" id="KW-0521">NADP</keyword>
<dbReference type="Gene3D" id="3.40.430.10">
    <property type="entry name" value="Dihydrofolate Reductase, subunit A"/>
    <property type="match status" value="1"/>
</dbReference>
<protein>
    <recommendedName>
        <fullName evidence="3 7">Dihydrofolate reductase</fullName>
        <ecNumber evidence="3 7">1.5.1.3</ecNumber>
    </recommendedName>
</protein>
<evidence type="ECO:0000256" key="1">
    <source>
        <dbReference type="ARBA" id="ARBA00004903"/>
    </source>
</evidence>
<evidence type="ECO:0000313" key="11">
    <source>
        <dbReference type="Proteomes" id="UP001516662"/>
    </source>
</evidence>
<dbReference type="EMBL" id="JADCLJ010000024">
    <property type="protein sequence ID" value="MBE4910142.1"/>
    <property type="molecule type" value="Genomic_DNA"/>
</dbReference>
<dbReference type="PRINTS" id="PR00070">
    <property type="entry name" value="DHFR"/>
</dbReference>
<evidence type="ECO:0000256" key="3">
    <source>
        <dbReference type="ARBA" id="ARBA00012856"/>
    </source>
</evidence>
<dbReference type="Pfam" id="PF00186">
    <property type="entry name" value="DHFR_1"/>
    <property type="match status" value="1"/>
</dbReference>
<accession>A0ABR9QNS5</accession>
<evidence type="ECO:0000256" key="7">
    <source>
        <dbReference type="PIRNR" id="PIRNR000194"/>
    </source>
</evidence>
<dbReference type="PANTHER" id="PTHR48069:SF3">
    <property type="entry name" value="DIHYDROFOLATE REDUCTASE"/>
    <property type="match status" value="1"/>
</dbReference>
<dbReference type="InterPro" id="IPR024072">
    <property type="entry name" value="DHFR-like_dom_sf"/>
</dbReference>
<organism evidence="10 11">
    <name type="scientific">Litchfieldia luteola</name>
    <dbReference type="NCBI Taxonomy" id="682179"/>
    <lineage>
        <taxon>Bacteria</taxon>
        <taxon>Bacillati</taxon>
        <taxon>Bacillota</taxon>
        <taxon>Bacilli</taxon>
        <taxon>Bacillales</taxon>
        <taxon>Bacillaceae</taxon>
        <taxon>Litchfieldia</taxon>
    </lineage>
</organism>
<keyword evidence="4 7" id="KW-0554">One-carbon metabolism</keyword>
<dbReference type="PROSITE" id="PS00075">
    <property type="entry name" value="DHFR_1"/>
    <property type="match status" value="1"/>
</dbReference>
<gene>
    <name evidence="10" type="ORF">IMZ08_19065</name>
</gene>
<evidence type="ECO:0000313" key="10">
    <source>
        <dbReference type="EMBL" id="MBE4910142.1"/>
    </source>
</evidence>
<proteinExistence type="inferred from homology"/>
<comment type="function">
    <text evidence="7">Key enzyme in folate metabolism. Catalyzes an essential reaction for de novo glycine and purine synthesis, and for DNA precursor synthesis.</text>
</comment>
<comment type="pathway">
    <text evidence="1 7">Cofactor biosynthesis; tetrahydrofolate biosynthesis; 5,6,7,8-tetrahydrofolate from 7,8-dihydrofolate: step 1/1.</text>
</comment>
<evidence type="ECO:0000259" key="9">
    <source>
        <dbReference type="PROSITE" id="PS51330"/>
    </source>
</evidence>
<feature type="domain" description="DHFR" evidence="9">
    <location>
        <begin position="1"/>
        <end position="159"/>
    </location>
</feature>
<evidence type="ECO:0000256" key="6">
    <source>
        <dbReference type="ARBA" id="ARBA00023002"/>
    </source>
</evidence>
<dbReference type="RefSeq" id="WP_193539396.1">
    <property type="nucleotide sequence ID" value="NZ_JADCLJ010000024.1"/>
</dbReference>
<evidence type="ECO:0000256" key="4">
    <source>
        <dbReference type="ARBA" id="ARBA00022563"/>
    </source>
</evidence>
<evidence type="ECO:0000256" key="5">
    <source>
        <dbReference type="ARBA" id="ARBA00022857"/>
    </source>
</evidence>
<evidence type="ECO:0000256" key="8">
    <source>
        <dbReference type="RuleBase" id="RU004474"/>
    </source>
</evidence>
<dbReference type="PANTHER" id="PTHR48069">
    <property type="entry name" value="DIHYDROFOLATE REDUCTASE"/>
    <property type="match status" value="1"/>
</dbReference>
<comment type="similarity">
    <text evidence="2 7 8">Belongs to the dihydrofolate reductase family.</text>
</comment>
<dbReference type="PIRSF" id="PIRSF000194">
    <property type="entry name" value="DHFR"/>
    <property type="match status" value="1"/>
</dbReference>
<dbReference type="InterPro" id="IPR017925">
    <property type="entry name" value="DHFR_CS"/>
</dbReference>
<evidence type="ECO:0000256" key="2">
    <source>
        <dbReference type="ARBA" id="ARBA00009539"/>
    </source>
</evidence>
<dbReference type="Proteomes" id="UP001516662">
    <property type="component" value="Unassembled WGS sequence"/>
</dbReference>
<reference evidence="10 11" key="1">
    <citation type="submission" date="2020-10" db="EMBL/GenBank/DDBJ databases">
        <title>Bacillus sp. HD4P25, an endophyte from a halophyte.</title>
        <authorList>
            <person name="Sun J.-Q."/>
        </authorList>
    </citation>
    <scope>NUCLEOTIDE SEQUENCE [LARGE SCALE GENOMIC DNA]</scope>
    <source>
        <strain evidence="10 11">YIM 93174</strain>
    </source>
</reference>
<dbReference type="InterPro" id="IPR001796">
    <property type="entry name" value="DHFR_dom"/>
</dbReference>
<sequence length="168" mass="19501">MISLLVAMDNNRLIGKDNDLPWRLPADLAYFKRVTMGHSIIMGRKTFDSIGRPLPGRENIIITRNTEYKADGCIVIHSIEEVLEMNQENKELFIIGGAEIFKEVLPYADRLYITEIDDVFEGDTFFPAFPLNEWQKTTSEKGPRDEKNPYDYNFVVYERISSTENEDR</sequence>
<dbReference type="EC" id="1.5.1.3" evidence="3 7"/>
<dbReference type="CDD" id="cd00209">
    <property type="entry name" value="DHFR"/>
    <property type="match status" value="1"/>
</dbReference>
<name>A0ABR9QNS5_9BACI</name>
<keyword evidence="6 7" id="KW-0560">Oxidoreductase</keyword>
<comment type="caution">
    <text evidence="10">The sequence shown here is derived from an EMBL/GenBank/DDBJ whole genome shotgun (WGS) entry which is preliminary data.</text>
</comment>
<dbReference type="PROSITE" id="PS51330">
    <property type="entry name" value="DHFR_2"/>
    <property type="match status" value="1"/>
</dbReference>
<dbReference type="SUPFAM" id="SSF53597">
    <property type="entry name" value="Dihydrofolate reductase-like"/>
    <property type="match status" value="1"/>
</dbReference>